<keyword evidence="4" id="KW-1185">Reference proteome</keyword>
<dbReference type="Gene3D" id="1.20.5.340">
    <property type="match status" value="1"/>
</dbReference>
<organism evidence="3 4">
    <name type="scientific">Bradyrhizobium zhengyangense</name>
    <dbReference type="NCBI Taxonomy" id="2911009"/>
    <lineage>
        <taxon>Bacteria</taxon>
        <taxon>Pseudomonadati</taxon>
        <taxon>Pseudomonadota</taxon>
        <taxon>Alphaproteobacteria</taxon>
        <taxon>Hyphomicrobiales</taxon>
        <taxon>Nitrobacteraceae</taxon>
        <taxon>Bradyrhizobium</taxon>
    </lineage>
</organism>
<gene>
    <name evidence="3" type="ORF">L6637_17465</name>
</gene>
<sequence>MTFFSRKGSATARMQADPETLRARRNDLQSQHDEATSAVTSLTEALHAALIGDAPRDEAEQVEARLADAERRASALGSAIAALDTTIAEVEEQIVDAERRRVAQEQADALDVAFAEFAAKMDAFAQAASELAPVAERLSEKLLSAKRLAVIARATATEFPIAKNGLADEARYTKEMILQRGSERPARAA</sequence>
<evidence type="ECO:0000256" key="1">
    <source>
        <dbReference type="SAM" id="Coils"/>
    </source>
</evidence>
<proteinExistence type="predicted"/>
<evidence type="ECO:0000256" key="2">
    <source>
        <dbReference type="SAM" id="MobiDB-lite"/>
    </source>
</evidence>
<evidence type="ECO:0000313" key="4">
    <source>
        <dbReference type="Proteomes" id="UP001139012"/>
    </source>
</evidence>
<dbReference type="Proteomes" id="UP001139012">
    <property type="component" value="Unassembled WGS sequence"/>
</dbReference>
<comment type="caution">
    <text evidence="3">The sequence shown here is derived from an EMBL/GenBank/DDBJ whole genome shotgun (WGS) entry which is preliminary data.</text>
</comment>
<protein>
    <submittedName>
        <fullName evidence="3">Uncharacterized protein</fullName>
    </submittedName>
</protein>
<name>A0ABS9LPI6_9BRAD</name>
<feature type="region of interest" description="Disordered" evidence="2">
    <location>
        <begin position="1"/>
        <end position="20"/>
    </location>
</feature>
<evidence type="ECO:0000313" key="3">
    <source>
        <dbReference type="EMBL" id="MCG2668753.1"/>
    </source>
</evidence>
<dbReference type="EMBL" id="JAKLUA010000005">
    <property type="protein sequence ID" value="MCG2668753.1"/>
    <property type="molecule type" value="Genomic_DNA"/>
</dbReference>
<accession>A0ABS9LPI6</accession>
<feature type="coiled-coil region" evidence="1">
    <location>
        <begin position="59"/>
        <end position="107"/>
    </location>
</feature>
<reference evidence="3" key="1">
    <citation type="submission" date="2022-01" db="EMBL/GenBank/DDBJ databases">
        <title>Genome sequnece data of strain Bradyrhizobium sp. nov.</title>
        <authorList>
            <person name="Zhang J."/>
        </authorList>
    </citation>
    <scope>NUCLEOTIDE SEQUENCE</scope>
    <source>
        <strain evidence="3">WYCCWR 12774</strain>
    </source>
</reference>
<dbReference type="RefSeq" id="WP_237871583.1">
    <property type="nucleotide sequence ID" value="NZ_JAKLUA010000005.1"/>
</dbReference>
<keyword evidence="1" id="KW-0175">Coiled coil</keyword>